<sequence>MPIPKTLMLLLGLILLSAVYAFGQVDTTAGGGEKKKLSFKDPEDGAIDLSQFLLEANGVLPVIIPITEPAVGYGGGAALLYFHKSKKKYKSYVPPSVSGIAGFVTENKTWGAGVFHRHIFGENRVRTMTAVFKPDVRIDYYGNDNPILEENPVGINLDSWVILQKAEVRLGESKFYAGASYTYFKTDVSFDTIPGQPIINEILKRLNSNSTISSIKPTFTYDSRDNAFTPFKGINAQVSLNYSAKWLGSSDDFTTLNTSFLGYLPVTSRLNSAWRFEGNYLLGEAPFYAYPFLSLRGIPALRYQSDNAMLGETEWTYNVYNRWSVLAFFGGGKAFPDFSDFGQVDWAYTVGTGFRYKVARLLGIHMGADFALGNGEEFAFYIVFGTSWLR</sequence>
<proteinExistence type="predicted"/>
<keyword evidence="2" id="KW-0472">Membrane</keyword>
<accession>A0ABT7WGR6</accession>
<evidence type="ECO:0000313" key="5">
    <source>
        <dbReference type="Proteomes" id="UP001174839"/>
    </source>
</evidence>
<dbReference type="InterPro" id="IPR000184">
    <property type="entry name" value="Bac_surfAg_D15"/>
</dbReference>
<reference evidence="4" key="1">
    <citation type="submission" date="2023-06" db="EMBL/GenBank/DDBJ databases">
        <title>Robiginitalea aurantiacus sp. nov. and Algoriphagus sediminis sp. nov., isolated from coastal sediment.</title>
        <authorList>
            <person name="Zhou Z.Y."/>
            <person name="An J."/>
            <person name="Jia Y.W."/>
            <person name="Du Z.J."/>
        </authorList>
    </citation>
    <scope>NUCLEOTIDE SEQUENCE</scope>
    <source>
        <strain evidence="4">M39</strain>
    </source>
</reference>
<dbReference type="RefSeq" id="WP_289725469.1">
    <property type="nucleotide sequence ID" value="NZ_JAUDUY010000005.1"/>
</dbReference>
<feature type="domain" description="Bacterial surface antigen (D15)" evidence="3">
    <location>
        <begin position="201"/>
        <end position="283"/>
    </location>
</feature>
<dbReference type="Pfam" id="PF01103">
    <property type="entry name" value="Omp85"/>
    <property type="match status" value="1"/>
</dbReference>
<evidence type="ECO:0000256" key="2">
    <source>
        <dbReference type="ARBA" id="ARBA00023136"/>
    </source>
</evidence>
<name>A0ABT7WGR6_9FLAO</name>
<protein>
    <submittedName>
        <fullName evidence="4">BamA/TamA family outer membrane protein</fullName>
    </submittedName>
</protein>
<evidence type="ECO:0000259" key="3">
    <source>
        <dbReference type="Pfam" id="PF01103"/>
    </source>
</evidence>
<keyword evidence="5" id="KW-1185">Reference proteome</keyword>
<dbReference type="Proteomes" id="UP001174839">
    <property type="component" value="Unassembled WGS sequence"/>
</dbReference>
<dbReference type="Gene3D" id="2.40.160.50">
    <property type="entry name" value="membrane protein fhac: a member of the omp85/tpsb transporter family"/>
    <property type="match status" value="1"/>
</dbReference>
<evidence type="ECO:0000256" key="1">
    <source>
        <dbReference type="ARBA" id="ARBA00004370"/>
    </source>
</evidence>
<evidence type="ECO:0000313" key="4">
    <source>
        <dbReference type="EMBL" id="MDM9632112.1"/>
    </source>
</evidence>
<dbReference type="EMBL" id="JAUDUY010000005">
    <property type="protein sequence ID" value="MDM9632112.1"/>
    <property type="molecule type" value="Genomic_DNA"/>
</dbReference>
<comment type="caution">
    <text evidence="4">The sequence shown here is derived from an EMBL/GenBank/DDBJ whole genome shotgun (WGS) entry which is preliminary data.</text>
</comment>
<organism evidence="4 5">
    <name type="scientific">Robiginitalea aurantiaca</name>
    <dbReference type="NCBI Taxonomy" id="3056915"/>
    <lineage>
        <taxon>Bacteria</taxon>
        <taxon>Pseudomonadati</taxon>
        <taxon>Bacteroidota</taxon>
        <taxon>Flavobacteriia</taxon>
        <taxon>Flavobacteriales</taxon>
        <taxon>Flavobacteriaceae</taxon>
        <taxon>Robiginitalea</taxon>
    </lineage>
</organism>
<gene>
    <name evidence="4" type="ORF">QU605_11545</name>
</gene>
<comment type="subcellular location">
    <subcellularLocation>
        <location evidence="1">Membrane</location>
    </subcellularLocation>
</comment>